<reference evidence="3" key="2">
    <citation type="submission" date="2025-05" db="UniProtKB">
        <authorList>
            <consortium name="EnsemblMetazoa"/>
        </authorList>
    </citation>
    <scope>IDENTIFICATION</scope>
    <source>
        <strain evidence="3">Foshan</strain>
    </source>
</reference>
<dbReference type="Gene3D" id="3.30.40.10">
    <property type="entry name" value="Zinc/RING finger domain, C3HC4 (zinc finger)"/>
    <property type="match status" value="1"/>
</dbReference>
<feature type="region of interest" description="Disordered" evidence="2">
    <location>
        <begin position="1225"/>
        <end position="1251"/>
    </location>
</feature>
<keyword evidence="4" id="KW-1185">Reference proteome</keyword>
<sequence length="1266" mass="140900">MQIELAEFSQKLQEYRAILERLQSEKQSYQQRRERLSKLSQRRRSEIRKPDVVCYMCNANIEVEDTNSFATCRGCERLVCRSEEKQCCEWIPAIGIWECRNCHSSRVIQQKAGEWLLNQLTSRLQNPGPVNLNSEGLLGLTDSDDARSCTSSISSNQKVKVREFIEELLSSLLNGPLDDVSVGQLMENESYSKVFHRYHSRLGRCLYNLELSIHQSLSDLPLIEGQTEPSSPSDTHFELRKMLQKILDEVAKLPGLLNHSGFPLRPEEHLPYFSPKKYEQLLATAVLNKVVEDYRNPKNFEHVKPEADTAGPPTTGATSAGSAPATTGTTFDINHNKVPGESLLNEANLRKMSLDKELKEELYNRSLSESDESYLSDYIQKHTVPLPDLSDTTGSGPEDDVISLKSNTTDGTWEENWLFKKRQLKSTESSIAMLVPSPTEEVKALIGDKNADEVSDLSEAGSDVEEYDSDSNVKNTDTGSSPKKAGNSLDDHAQDSLISINSIASNEPVLSEAKNDLLLQEQTVAQELHNNMVNDLISIEPCSVKTEAANPTLIENKSNPFLSGPESVLIEENNNIVKLDEVETDDIKLMQERIQNTPKQCDVDGNVMYPIGIARTIPVDGHSSECDRKEVPIDRAQSEAVEKQKPSETSNGHVPAVATNGDSKDDSAEDEMLIPGSIAEREHLKWRNASPIANNPYSPDVLQKRLEESNRKSSLFDFDRLAGKDPTSPTLEVPDDSDLLVDSKEEEDTAEQDRSLQSVLGANPNQYQRYGRDYYINDAKRACGSRKQTPDLPTQLTHSTDDEKSLLLSQKQDQPISLKPCHQNNDQQPAPGAFPCVKSSSCGSVANKQQSEDIFSAGRPVEVTRDDDILKKGTKVECLSTPAREIYLVPADEPITPHSLGSSSELSMASRADDSLTFSEDSDVTRIYEIGTGESKVIHGDVIGGEKDTGQTPPSTPTYGDQLINTAHPIDEEQTMNKLNTLKQQESELLSEEILEIIPQVRALTPTQPEQIPEEPSSPTIDRSHLLKPHLLKNKPLSPETIKFFSPKKPFSTNLAASSSLSQSTSEIRELPLLPISHYHSSLHIDYPPTRPAPAHHDFIIEKEVMEVLPSVKELAKCYSGSQQDVNAVPKPLHKPRVKLRKDFIRQSSDMLNEEQPQETRSGMPQVDNKNRRMYCSTSSITAAEDGRRANVEAYNPPSFVPMAPGHSITARSLSKQIRDELKINATDDHKVQGGHTSPERPSSPVFAPGHLRSSIQFFESLRDKQ</sequence>
<feature type="region of interest" description="Disordered" evidence="2">
    <location>
        <begin position="635"/>
        <end position="669"/>
    </location>
</feature>
<dbReference type="InterPro" id="IPR013083">
    <property type="entry name" value="Znf_RING/FYVE/PHD"/>
</dbReference>
<keyword evidence="1" id="KW-0175">Coiled coil</keyword>
<dbReference type="RefSeq" id="XP_062710600.1">
    <property type="nucleotide sequence ID" value="XM_062854616.1"/>
</dbReference>
<feature type="coiled-coil region" evidence="1">
    <location>
        <begin position="5"/>
        <end position="42"/>
    </location>
</feature>
<dbReference type="GeneID" id="109409684"/>
<feature type="compositionally biased region" description="Polar residues" evidence="2">
    <location>
        <begin position="470"/>
        <end position="481"/>
    </location>
</feature>
<evidence type="ECO:0000313" key="4">
    <source>
        <dbReference type="Proteomes" id="UP000069940"/>
    </source>
</evidence>
<dbReference type="Proteomes" id="UP000069940">
    <property type="component" value="Unassembled WGS sequence"/>
</dbReference>
<feature type="compositionally biased region" description="Polar residues" evidence="2">
    <location>
        <begin position="755"/>
        <end position="764"/>
    </location>
</feature>
<feature type="region of interest" description="Disordered" evidence="2">
    <location>
        <begin position="446"/>
        <end position="490"/>
    </location>
</feature>
<reference evidence="4" key="1">
    <citation type="journal article" date="2015" name="Proc. Natl. Acad. Sci. U.S.A.">
        <title>Genome sequence of the Asian Tiger mosquito, Aedes albopictus, reveals insights into its biology, genetics, and evolution.</title>
        <authorList>
            <person name="Chen X.G."/>
            <person name="Jiang X."/>
            <person name="Gu J."/>
            <person name="Xu M."/>
            <person name="Wu Y."/>
            <person name="Deng Y."/>
            <person name="Zhang C."/>
            <person name="Bonizzoni M."/>
            <person name="Dermauw W."/>
            <person name="Vontas J."/>
            <person name="Armbruster P."/>
            <person name="Huang X."/>
            <person name="Yang Y."/>
            <person name="Zhang H."/>
            <person name="He W."/>
            <person name="Peng H."/>
            <person name="Liu Y."/>
            <person name="Wu K."/>
            <person name="Chen J."/>
            <person name="Lirakis M."/>
            <person name="Topalis P."/>
            <person name="Van Leeuwen T."/>
            <person name="Hall A.B."/>
            <person name="Jiang X."/>
            <person name="Thorpe C."/>
            <person name="Mueller R.L."/>
            <person name="Sun C."/>
            <person name="Waterhouse R.M."/>
            <person name="Yan G."/>
            <person name="Tu Z.J."/>
            <person name="Fang X."/>
            <person name="James A.A."/>
        </authorList>
    </citation>
    <scope>NUCLEOTIDE SEQUENCE [LARGE SCALE GENOMIC DNA]</scope>
    <source>
        <strain evidence="4">Foshan</strain>
    </source>
</reference>
<evidence type="ECO:0000256" key="2">
    <source>
        <dbReference type="SAM" id="MobiDB-lite"/>
    </source>
</evidence>
<feature type="compositionally biased region" description="Basic and acidic residues" evidence="2">
    <location>
        <begin position="635"/>
        <end position="646"/>
    </location>
</feature>
<dbReference type="SUPFAM" id="SSF57903">
    <property type="entry name" value="FYVE/PHD zinc finger"/>
    <property type="match status" value="1"/>
</dbReference>
<organism evidence="3 4">
    <name type="scientific">Aedes albopictus</name>
    <name type="common">Asian tiger mosquito</name>
    <name type="synonym">Stegomyia albopicta</name>
    <dbReference type="NCBI Taxonomy" id="7160"/>
    <lineage>
        <taxon>Eukaryota</taxon>
        <taxon>Metazoa</taxon>
        <taxon>Ecdysozoa</taxon>
        <taxon>Arthropoda</taxon>
        <taxon>Hexapoda</taxon>
        <taxon>Insecta</taxon>
        <taxon>Pterygota</taxon>
        <taxon>Neoptera</taxon>
        <taxon>Endopterygota</taxon>
        <taxon>Diptera</taxon>
        <taxon>Nematocera</taxon>
        <taxon>Culicoidea</taxon>
        <taxon>Culicidae</taxon>
        <taxon>Culicinae</taxon>
        <taxon>Aedini</taxon>
        <taxon>Aedes</taxon>
        <taxon>Stegomyia</taxon>
    </lineage>
</organism>
<feature type="region of interest" description="Disordered" evidence="2">
    <location>
        <begin position="717"/>
        <end position="764"/>
    </location>
</feature>
<proteinExistence type="predicted"/>
<feature type="compositionally biased region" description="Low complexity" evidence="2">
    <location>
        <begin position="309"/>
        <end position="330"/>
    </location>
</feature>
<name>A0ABM1YBI7_AEDAL</name>
<dbReference type="EnsemblMetazoa" id="AALFPA23_007621.R10165">
    <property type="protein sequence ID" value="AALFPA23_007621.P10165"/>
    <property type="gene ID" value="AALFPA23_007621"/>
</dbReference>
<dbReference type="InterPro" id="IPR011011">
    <property type="entry name" value="Znf_FYVE_PHD"/>
</dbReference>
<evidence type="ECO:0008006" key="5">
    <source>
        <dbReference type="Google" id="ProtNLM"/>
    </source>
</evidence>
<protein>
    <recommendedName>
        <fullName evidence="5">FYVE-type zinc finger domain-containing protein</fullName>
    </recommendedName>
</protein>
<feature type="region of interest" description="Disordered" evidence="2">
    <location>
        <begin position="300"/>
        <end position="334"/>
    </location>
</feature>
<feature type="compositionally biased region" description="Acidic residues" evidence="2">
    <location>
        <begin position="733"/>
        <end position="750"/>
    </location>
</feature>
<feature type="region of interest" description="Disordered" evidence="2">
    <location>
        <begin position="1151"/>
        <end position="1170"/>
    </location>
</feature>
<feature type="region of interest" description="Disordered" evidence="2">
    <location>
        <begin position="386"/>
        <end position="407"/>
    </location>
</feature>
<evidence type="ECO:0000313" key="3">
    <source>
        <dbReference type="EnsemblMetazoa" id="AALFPA23_007621.P10165"/>
    </source>
</evidence>
<evidence type="ECO:0000256" key="1">
    <source>
        <dbReference type="SAM" id="Coils"/>
    </source>
</evidence>
<accession>A0ABM1YBI7</accession>